<protein>
    <submittedName>
        <fullName evidence="1">Uncharacterized protein</fullName>
    </submittedName>
</protein>
<dbReference type="Proteomes" id="UP000821845">
    <property type="component" value="Chromosome 4"/>
</dbReference>
<reference evidence="1" key="1">
    <citation type="submission" date="2020-05" db="EMBL/GenBank/DDBJ databases">
        <title>Large-scale comparative analyses of tick genomes elucidate their genetic diversity and vector capacities.</title>
        <authorList>
            <person name="Jia N."/>
            <person name="Wang J."/>
            <person name="Shi W."/>
            <person name="Du L."/>
            <person name="Sun Y."/>
            <person name="Zhan W."/>
            <person name="Jiang J."/>
            <person name="Wang Q."/>
            <person name="Zhang B."/>
            <person name="Ji P."/>
            <person name="Sakyi L.B."/>
            <person name="Cui X."/>
            <person name="Yuan T."/>
            <person name="Jiang B."/>
            <person name="Yang W."/>
            <person name="Lam T.T.-Y."/>
            <person name="Chang Q."/>
            <person name="Ding S."/>
            <person name="Wang X."/>
            <person name="Zhu J."/>
            <person name="Ruan X."/>
            <person name="Zhao L."/>
            <person name="Wei J."/>
            <person name="Que T."/>
            <person name="Du C."/>
            <person name="Cheng J."/>
            <person name="Dai P."/>
            <person name="Han X."/>
            <person name="Huang E."/>
            <person name="Gao Y."/>
            <person name="Liu J."/>
            <person name="Shao H."/>
            <person name="Ye R."/>
            <person name="Li L."/>
            <person name="Wei W."/>
            <person name="Wang X."/>
            <person name="Wang C."/>
            <person name="Yang T."/>
            <person name="Huo Q."/>
            <person name="Li W."/>
            <person name="Guo W."/>
            <person name="Chen H."/>
            <person name="Zhou L."/>
            <person name="Ni X."/>
            <person name="Tian J."/>
            <person name="Zhou Y."/>
            <person name="Sheng Y."/>
            <person name="Liu T."/>
            <person name="Pan Y."/>
            <person name="Xia L."/>
            <person name="Li J."/>
            <person name="Zhao F."/>
            <person name="Cao W."/>
        </authorList>
    </citation>
    <scope>NUCLEOTIDE SEQUENCE</scope>
    <source>
        <strain evidence="1">Hyas-2018</strain>
    </source>
</reference>
<keyword evidence="2" id="KW-1185">Reference proteome</keyword>
<name>A0ACB7SCN1_HYAAI</name>
<evidence type="ECO:0000313" key="2">
    <source>
        <dbReference type="Proteomes" id="UP000821845"/>
    </source>
</evidence>
<sequence length="59" mass="6630">MTQVRRLNISFQTASVSLRGQPRAPRYSKCLDSQQKRGPSTQVLCQPPRLVSKCGGRQQ</sequence>
<accession>A0ACB7SCN1</accession>
<dbReference type="EMBL" id="CM023484">
    <property type="protein sequence ID" value="KAH6932370.1"/>
    <property type="molecule type" value="Genomic_DNA"/>
</dbReference>
<gene>
    <name evidence="1" type="ORF">HPB50_004899</name>
</gene>
<proteinExistence type="predicted"/>
<organism evidence="1 2">
    <name type="scientific">Hyalomma asiaticum</name>
    <name type="common">Tick</name>
    <dbReference type="NCBI Taxonomy" id="266040"/>
    <lineage>
        <taxon>Eukaryota</taxon>
        <taxon>Metazoa</taxon>
        <taxon>Ecdysozoa</taxon>
        <taxon>Arthropoda</taxon>
        <taxon>Chelicerata</taxon>
        <taxon>Arachnida</taxon>
        <taxon>Acari</taxon>
        <taxon>Parasitiformes</taxon>
        <taxon>Ixodida</taxon>
        <taxon>Ixodoidea</taxon>
        <taxon>Ixodidae</taxon>
        <taxon>Hyalomminae</taxon>
        <taxon>Hyalomma</taxon>
    </lineage>
</organism>
<comment type="caution">
    <text evidence="1">The sequence shown here is derived from an EMBL/GenBank/DDBJ whole genome shotgun (WGS) entry which is preliminary data.</text>
</comment>
<evidence type="ECO:0000313" key="1">
    <source>
        <dbReference type="EMBL" id="KAH6932370.1"/>
    </source>
</evidence>